<dbReference type="Gene3D" id="2.40.160.10">
    <property type="entry name" value="Porin"/>
    <property type="match status" value="1"/>
</dbReference>
<keyword evidence="2" id="KW-1185">Reference proteome</keyword>
<organism evidence="1 2">
    <name type="scientific">Rosistilla carotiformis</name>
    <dbReference type="NCBI Taxonomy" id="2528017"/>
    <lineage>
        <taxon>Bacteria</taxon>
        <taxon>Pseudomonadati</taxon>
        <taxon>Planctomycetota</taxon>
        <taxon>Planctomycetia</taxon>
        <taxon>Pirellulales</taxon>
        <taxon>Pirellulaceae</taxon>
        <taxon>Rosistilla</taxon>
    </lineage>
</organism>
<protein>
    <submittedName>
        <fullName evidence="1">Phosphate-selective porin O and P</fullName>
    </submittedName>
</protein>
<gene>
    <name evidence="1" type="ORF">Poly24_24210</name>
</gene>
<dbReference type="AlphaFoldDB" id="A0A518JT57"/>
<name>A0A518JT57_9BACT</name>
<accession>A0A518JT57</accession>
<dbReference type="InterPro" id="IPR023614">
    <property type="entry name" value="Porin_dom_sf"/>
</dbReference>
<sequence length="507" mass="56203">MILPMVRDLTVDADSKTIPALPLLTLEPVVRLFVVIVSNLALSFSLGVCPVLAQSGMIENDTVVAAAYQSPAHINGSDGDEVYEPGYVRSRWSTDVVDYPPGELLPLADSIRVGYDDGFVIASQRDSNLSTSDLPFRLKINGWGQLRYTATDVAPPNTDLNQFQLKRARIVLSGNAFNPNFSYFLQLDGRSSSGDNMRLLDYYLSYDIGHDQMGLEKGTLGLRAGKFKMPFTMARWLSGKEFEFTDRSVASTYFDVNRSLAFGMFGQWDQGLIPMNWETAIFNGFVTGGSETGSSGDLDDNFAYSIRLQGFPIGDWGDSQLADFEHHDRLAMRIGCAFAGTTISRNGSTEFNTPRVVDSGHTFASILPLSVESYSVAQFAVDASFKFRGWSTTAEYYFRNLSNFEGAAIPSLLDHGFWFQLGYFVIPDKLQLVTRWSRVDGNSGTMGAEDQSTDEFGSGFAWYFRGNRAKFVIDATRLDGAPISSSSLDINPGDRGWLYRTQMQFSF</sequence>
<dbReference type="Proteomes" id="UP000315082">
    <property type="component" value="Chromosome"/>
</dbReference>
<proteinExistence type="predicted"/>
<reference evidence="1 2" key="1">
    <citation type="submission" date="2019-02" db="EMBL/GenBank/DDBJ databases">
        <title>Deep-cultivation of Planctomycetes and their phenomic and genomic characterization uncovers novel biology.</title>
        <authorList>
            <person name="Wiegand S."/>
            <person name="Jogler M."/>
            <person name="Boedeker C."/>
            <person name="Pinto D."/>
            <person name="Vollmers J."/>
            <person name="Rivas-Marin E."/>
            <person name="Kohn T."/>
            <person name="Peeters S.H."/>
            <person name="Heuer A."/>
            <person name="Rast P."/>
            <person name="Oberbeckmann S."/>
            <person name="Bunk B."/>
            <person name="Jeske O."/>
            <person name="Meyerdierks A."/>
            <person name="Storesund J.E."/>
            <person name="Kallscheuer N."/>
            <person name="Luecker S."/>
            <person name="Lage O.M."/>
            <person name="Pohl T."/>
            <person name="Merkel B.J."/>
            <person name="Hornburger P."/>
            <person name="Mueller R.-W."/>
            <person name="Bruemmer F."/>
            <person name="Labrenz M."/>
            <person name="Spormann A.M."/>
            <person name="Op den Camp H."/>
            <person name="Overmann J."/>
            <person name="Amann R."/>
            <person name="Jetten M.S.M."/>
            <person name="Mascher T."/>
            <person name="Medema M.H."/>
            <person name="Devos D.P."/>
            <person name="Kaster A.-K."/>
            <person name="Ovreas L."/>
            <person name="Rohde M."/>
            <person name="Galperin M.Y."/>
            <person name="Jogler C."/>
        </authorList>
    </citation>
    <scope>NUCLEOTIDE SEQUENCE [LARGE SCALE GENOMIC DNA]</scope>
    <source>
        <strain evidence="1 2">Poly24</strain>
    </source>
</reference>
<dbReference type="SUPFAM" id="SSF56935">
    <property type="entry name" value="Porins"/>
    <property type="match status" value="1"/>
</dbReference>
<dbReference type="Pfam" id="PF07396">
    <property type="entry name" value="Porin_O_P"/>
    <property type="match status" value="1"/>
</dbReference>
<evidence type="ECO:0000313" key="1">
    <source>
        <dbReference type="EMBL" id="QDV68708.1"/>
    </source>
</evidence>
<dbReference type="OrthoDB" id="9760167at2"/>
<dbReference type="InterPro" id="IPR010870">
    <property type="entry name" value="Porin_O/P"/>
</dbReference>
<dbReference type="KEGG" id="rcf:Poly24_24210"/>
<dbReference type="EMBL" id="CP036348">
    <property type="protein sequence ID" value="QDV68708.1"/>
    <property type="molecule type" value="Genomic_DNA"/>
</dbReference>
<evidence type="ECO:0000313" key="2">
    <source>
        <dbReference type="Proteomes" id="UP000315082"/>
    </source>
</evidence>